<name>A0A4C1VVX5_EUMVA</name>
<dbReference type="GO" id="GO:0005886">
    <property type="term" value="C:plasma membrane"/>
    <property type="evidence" value="ECO:0007669"/>
    <property type="project" value="TreeGrafter"/>
</dbReference>
<feature type="transmembrane region" description="Helical" evidence="17">
    <location>
        <begin position="352"/>
        <end position="374"/>
    </location>
</feature>
<evidence type="ECO:0000256" key="4">
    <source>
        <dbReference type="ARBA" id="ARBA00022692"/>
    </source>
</evidence>
<gene>
    <name evidence="18" type="primary">NAAT1</name>
    <name evidence="18" type="ORF">EVAR_33809_1</name>
</gene>
<accession>A0A4C1VVX5</accession>
<evidence type="ECO:0000256" key="6">
    <source>
        <dbReference type="ARBA" id="ARBA00022970"/>
    </source>
</evidence>
<dbReference type="InterPro" id="IPR037272">
    <property type="entry name" value="SNS_sf"/>
</dbReference>
<feature type="binding site" evidence="14">
    <location>
        <position position="431"/>
    </location>
    <ligand>
        <name>Na(+)</name>
        <dbReference type="ChEBI" id="CHEBI:29101"/>
        <label>1</label>
    </ligand>
</feature>
<evidence type="ECO:0000256" key="12">
    <source>
        <dbReference type="ARBA" id="ARBA00023201"/>
    </source>
</evidence>
<feature type="binding site" evidence="14">
    <location>
        <position position="91"/>
    </location>
    <ligand>
        <name>Na(+)</name>
        <dbReference type="ChEBI" id="CHEBI:29101"/>
        <label>1</label>
    </ligand>
</feature>
<feature type="transmembrane region" description="Helical" evidence="17">
    <location>
        <begin position="159"/>
        <end position="180"/>
    </location>
</feature>
<dbReference type="PANTHER" id="PTHR11616:SF321">
    <property type="entry name" value="SODIUM-DEPENDENT NUTRIENT AMINO ACID TRANSPORTER 1-RELATED"/>
    <property type="match status" value="1"/>
</dbReference>
<dbReference type="AlphaFoldDB" id="A0A4C1VVX5"/>
<evidence type="ECO:0000256" key="14">
    <source>
        <dbReference type="PIRSR" id="PIRSR600175-1"/>
    </source>
</evidence>
<protein>
    <recommendedName>
        <fullName evidence="15">Transporter</fullName>
    </recommendedName>
</protein>
<keyword evidence="4 15" id="KW-0812">Transmembrane</keyword>
<evidence type="ECO:0000256" key="15">
    <source>
        <dbReference type="RuleBase" id="RU003732"/>
    </source>
</evidence>
<keyword evidence="5 15" id="KW-0769">Symport</keyword>
<dbReference type="PANTHER" id="PTHR11616">
    <property type="entry name" value="SODIUM/CHLORIDE DEPENDENT TRANSPORTER"/>
    <property type="match status" value="1"/>
</dbReference>
<dbReference type="PROSITE" id="PS50267">
    <property type="entry name" value="NA_NEUROTRAN_SYMP_3"/>
    <property type="match status" value="1"/>
</dbReference>
<keyword evidence="10 17" id="KW-0472">Membrane</keyword>
<evidence type="ECO:0000256" key="9">
    <source>
        <dbReference type="ARBA" id="ARBA00023065"/>
    </source>
</evidence>
<dbReference type="EMBL" id="BGZK01000409">
    <property type="protein sequence ID" value="GBP42005.1"/>
    <property type="molecule type" value="Genomic_DNA"/>
</dbReference>
<feature type="transmembrane region" description="Helical" evidence="17">
    <location>
        <begin position="525"/>
        <end position="548"/>
    </location>
</feature>
<evidence type="ECO:0000256" key="10">
    <source>
        <dbReference type="ARBA" id="ARBA00023136"/>
    </source>
</evidence>
<dbReference type="STRING" id="151549.A0A4C1VVX5"/>
<keyword evidence="9" id="KW-0406">Ion transport</keyword>
<dbReference type="OrthoDB" id="6581954at2759"/>
<dbReference type="SUPFAM" id="SSF161070">
    <property type="entry name" value="SNF-like"/>
    <property type="match status" value="1"/>
</dbReference>
<feature type="transmembrane region" description="Helical" evidence="17">
    <location>
        <begin position="245"/>
        <end position="263"/>
    </location>
</feature>
<sequence length="661" mass="74027">MALITLHSTARPKNQHHRLVIFPLREKCQNRKNIDFTTSPLSSNVLKKPENDQSFTEKGQLPEDDVDNKPNDRPVWDNQIEFLMSCIATSVGLGNVWRFPFVAYNNGGGAFLIPYIIVLIAIGRPMYYLECVIGQFSSRNSVKVWALVPSMKGTGYAQALASAYILSYYVAIIALCIFYFTMSFRATLPWAVGDPDWNEPCLPSGGDNNFLPADNTTKSSAELYFVRTVLRQTDGIEGGVGAPNWDLTVCLLMSWLIIFAVVARGVKSSGKAAYFLALFPYVIMTILLIRRAHRFNAKFTNCQECVKTPRAGAIQVWYAAVTQVFFSLSVCTGAIIMFSSYNRFRQNIYRDAMIVTTLDTFTSLMSGITIFGILGNLAKELGRENIDEVIGSGGTGLAFISYPDAIAKSPFAPQLFAVLFFLMMSVLGVGSGVALLSIINTVLLDSFRRVPVIYMSAFTCTCGFLMGLVYVTPGGQYILELVDYYGGTFLVLFSAISEIVGVFWIYGLENICLDIEYMLEIKTSFYWRICWGILTPGMMIAVFIYALITVEALTFGAEEYVYPSLAYALGYVMLFAGIILVPMFIIITMFKYRTGNFVKTLKKSFTKKSTWGPSLATHRMEWLEFRRKAKEARNARYSTFGFAPWLRNALVVLTTGYRRDD</sequence>
<keyword evidence="3 15" id="KW-0813">Transport</keyword>
<dbReference type="GO" id="GO:0089718">
    <property type="term" value="P:amino acid import across plasma membrane"/>
    <property type="evidence" value="ECO:0007669"/>
    <property type="project" value="TreeGrafter"/>
</dbReference>
<keyword evidence="7 17" id="KW-1133">Transmembrane helix</keyword>
<evidence type="ECO:0000256" key="2">
    <source>
        <dbReference type="ARBA" id="ARBA00006459"/>
    </source>
</evidence>
<evidence type="ECO:0000256" key="1">
    <source>
        <dbReference type="ARBA" id="ARBA00004141"/>
    </source>
</evidence>
<evidence type="ECO:0000256" key="16">
    <source>
        <dbReference type="SAM" id="MobiDB-lite"/>
    </source>
</evidence>
<dbReference type="GO" id="GO:0015179">
    <property type="term" value="F:L-amino acid transmembrane transporter activity"/>
    <property type="evidence" value="ECO:0007669"/>
    <property type="project" value="TreeGrafter"/>
</dbReference>
<organism evidence="18 19">
    <name type="scientific">Eumeta variegata</name>
    <name type="common">Bagworm moth</name>
    <name type="synonym">Eumeta japonica</name>
    <dbReference type="NCBI Taxonomy" id="151549"/>
    <lineage>
        <taxon>Eukaryota</taxon>
        <taxon>Metazoa</taxon>
        <taxon>Ecdysozoa</taxon>
        <taxon>Arthropoda</taxon>
        <taxon>Hexapoda</taxon>
        <taxon>Insecta</taxon>
        <taxon>Pterygota</taxon>
        <taxon>Neoptera</taxon>
        <taxon>Endopterygota</taxon>
        <taxon>Lepidoptera</taxon>
        <taxon>Glossata</taxon>
        <taxon>Ditrysia</taxon>
        <taxon>Tineoidea</taxon>
        <taxon>Psychidae</taxon>
        <taxon>Oiketicinae</taxon>
        <taxon>Eumeta</taxon>
    </lineage>
</organism>
<dbReference type="PROSITE" id="PS00610">
    <property type="entry name" value="NA_NEUROTRAN_SYMP_1"/>
    <property type="match status" value="1"/>
</dbReference>
<comment type="function">
    <text evidence="13">Unusual broad substrate spectrum amino acid:sodium cotransporter that promotes absorption of the D isomers of essential amino acids. Neutral amino acids are the preferred substrates, especially methionine and phenylalanine.</text>
</comment>
<keyword evidence="14" id="KW-0479">Metal-binding</keyword>
<feature type="binding site" evidence="14">
    <location>
        <position position="95"/>
    </location>
    <ligand>
        <name>Na(+)</name>
        <dbReference type="ChEBI" id="CHEBI:29101"/>
        <label>1</label>
    </ligand>
</feature>
<feature type="transmembrane region" description="Helical" evidence="17">
    <location>
        <begin position="272"/>
        <end position="289"/>
    </location>
</feature>
<dbReference type="CDD" id="cd10324">
    <property type="entry name" value="SLC6sbd"/>
    <property type="match status" value="1"/>
</dbReference>
<feature type="binding site" evidence="14">
    <location>
        <position position="327"/>
    </location>
    <ligand>
        <name>Na(+)</name>
        <dbReference type="ChEBI" id="CHEBI:29101"/>
        <label>1</label>
    </ligand>
</feature>
<feature type="region of interest" description="Disordered" evidence="16">
    <location>
        <begin position="41"/>
        <end position="72"/>
    </location>
</feature>
<dbReference type="GO" id="GO:0005283">
    <property type="term" value="F:amino acid:sodium symporter activity"/>
    <property type="evidence" value="ECO:0007669"/>
    <property type="project" value="TreeGrafter"/>
</dbReference>
<feature type="transmembrane region" description="Helical" evidence="17">
    <location>
        <begin position="316"/>
        <end position="340"/>
    </location>
</feature>
<dbReference type="PRINTS" id="PR00176">
    <property type="entry name" value="NANEUSMPORT"/>
</dbReference>
<dbReference type="Pfam" id="PF00209">
    <property type="entry name" value="SNF"/>
    <property type="match status" value="1"/>
</dbReference>
<evidence type="ECO:0000256" key="7">
    <source>
        <dbReference type="ARBA" id="ARBA00022989"/>
    </source>
</evidence>
<comment type="similarity">
    <text evidence="2 15">Belongs to the sodium:neurotransmitter symporter (SNF) (TC 2.A.22) family.</text>
</comment>
<evidence type="ECO:0000256" key="17">
    <source>
        <dbReference type="SAM" id="Phobius"/>
    </source>
</evidence>
<keyword evidence="8 14" id="KW-0915">Sodium</keyword>
<keyword evidence="19" id="KW-1185">Reference proteome</keyword>
<evidence type="ECO:0000313" key="18">
    <source>
        <dbReference type="EMBL" id="GBP42005.1"/>
    </source>
</evidence>
<feature type="transmembrane region" description="Helical" evidence="17">
    <location>
        <begin position="109"/>
        <end position="129"/>
    </location>
</feature>
<keyword evidence="12" id="KW-0739">Sodium transport</keyword>
<dbReference type="GO" id="GO:0046872">
    <property type="term" value="F:metal ion binding"/>
    <property type="evidence" value="ECO:0007669"/>
    <property type="project" value="UniProtKB-KW"/>
</dbReference>
<feature type="binding site" evidence="14">
    <location>
        <position position="427"/>
    </location>
    <ligand>
        <name>Na(+)</name>
        <dbReference type="ChEBI" id="CHEBI:29101"/>
        <label>1</label>
    </ligand>
</feature>
<feature type="transmembrane region" description="Helical" evidence="17">
    <location>
        <begin position="415"/>
        <end position="439"/>
    </location>
</feature>
<reference evidence="18 19" key="1">
    <citation type="journal article" date="2019" name="Commun. Biol.">
        <title>The bagworm genome reveals a unique fibroin gene that provides high tensile strength.</title>
        <authorList>
            <person name="Kono N."/>
            <person name="Nakamura H."/>
            <person name="Ohtoshi R."/>
            <person name="Tomita M."/>
            <person name="Numata K."/>
            <person name="Arakawa K."/>
        </authorList>
    </citation>
    <scope>NUCLEOTIDE SEQUENCE [LARGE SCALE GENOMIC DNA]</scope>
</reference>
<evidence type="ECO:0000256" key="8">
    <source>
        <dbReference type="ARBA" id="ARBA00023053"/>
    </source>
</evidence>
<dbReference type="Proteomes" id="UP000299102">
    <property type="component" value="Unassembled WGS sequence"/>
</dbReference>
<feature type="transmembrane region" description="Helical" evidence="17">
    <location>
        <begin position="568"/>
        <end position="590"/>
    </location>
</feature>
<dbReference type="InterPro" id="IPR000175">
    <property type="entry name" value="Na/ntran_symport"/>
</dbReference>
<evidence type="ECO:0000313" key="19">
    <source>
        <dbReference type="Proteomes" id="UP000299102"/>
    </source>
</evidence>
<feature type="transmembrane region" description="Helical" evidence="17">
    <location>
        <begin position="451"/>
        <end position="472"/>
    </location>
</feature>
<keyword evidence="11" id="KW-0325">Glycoprotein</keyword>
<evidence type="ECO:0000256" key="3">
    <source>
        <dbReference type="ARBA" id="ARBA00022448"/>
    </source>
</evidence>
<comment type="caution">
    <text evidence="18">The sequence shown here is derived from an EMBL/GenBank/DDBJ whole genome shotgun (WGS) entry which is preliminary data.</text>
</comment>
<evidence type="ECO:0000256" key="11">
    <source>
        <dbReference type="ARBA" id="ARBA00023180"/>
    </source>
</evidence>
<proteinExistence type="inferred from homology"/>
<keyword evidence="6" id="KW-0029">Amino-acid transport</keyword>
<feature type="transmembrane region" description="Helical" evidence="17">
    <location>
        <begin position="484"/>
        <end position="505"/>
    </location>
</feature>
<evidence type="ECO:0000256" key="5">
    <source>
        <dbReference type="ARBA" id="ARBA00022847"/>
    </source>
</evidence>
<evidence type="ECO:0000256" key="13">
    <source>
        <dbReference type="ARBA" id="ARBA00037785"/>
    </source>
</evidence>
<comment type="subcellular location">
    <subcellularLocation>
        <location evidence="1">Membrane</location>
        <topology evidence="1">Multi-pass membrane protein</topology>
    </subcellularLocation>
</comment>